<organism evidence="2 3">
    <name type="scientific">Bucorvus abyssinicus</name>
    <name type="common">Northern ground-hornbill</name>
    <name type="synonym">Abyssinian ground-hornbill</name>
    <dbReference type="NCBI Taxonomy" id="153643"/>
    <lineage>
        <taxon>Eukaryota</taxon>
        <taxon>Metazoa</taxon>
        <taxon>Chordata</taxon>
        <taxon>Craniata</taxon>
        <taxon>Vertebrata</taxon>
        <taxon>Euteleostomi</taxon>
        <taxon>Archelosauria</taxon>
        <taxon>Archosauria</taxon>
        <taxon>Dinosauria</taxon>
        <taxon>Saurischia</taxon>
        <taxon>Theropoda</taxon>
        <taxon>Coelurosauria</taxon>
        <taxon>Aves</taxon>
        <taxon>Neognathae</taxon>
        <taxon>Neoaves</taxon>
        <taxon>Telluraves</taxon>
        <taxon>Coraciimorphae</taxon>
        <taxon>Bucerotiformes</taxon>
        <taxon>Bucorvidae</taxon>
        <taxon>Bucorvus</taxon>
    </lineage>
</organism>
<dbReference type="PANTHER" id="PTHR47228">
    <property type="entry name" value="SPERMATOGENESIS-ASSOCIATED PROTEIN 16"/>
    <property type="match status" value="1"/>
</dbReference>
<dbReference type="InterPro" id="IPR011990">
    <property type="entry name" value="TPR-like_helical_dom_sf"/>
</dbReference>
<protein>
    <submittedName>
        <fullName evidence="2">SPT16 protein</fullName>
    </submittedName>
</protein>
<feature type="compositionally biased region" description="Basic and acidic residues" evidence="1">
    <location>
        <begin position="56"/>
        <end position="69"/>
    </location>
</feature>
<dbReference type="GO" id="GO:0005794">
    <property type="term" value="C:Golgi apparatus"/>
    <property type="evidence" value="ECO:0007669"/>
    <property type="project" value="InterPro"/>
</dbReference>
<dbReference type="EMBL" id="VYZL01004284">
    <property type="protein sequence ID" value="NWR63768.1"/>
    <property type="molecule type" value="Genomic_DNA"/>
</dbReference>
<sequence>NLAANKLSDTPEAPQEVKIHLGCGGAENIMERRKKAEKRKVKQSNCVDKARHKRKRENDEKPAVEKEETKVETGSWSSLKLLFDEITLINPMDIETELVYTDKEDIFFEFTNPAVPLPCIHKQLQMTLQKGSTYYRQEKYAAALQQFSAALKLCSQGTAIDNPSESSAEDISSIASFIETKLVICYLKLKKPDDALNHAHRSIILNPAYFRNHLRQAAVFRCLKRYSEAARSAMIADYIYCLTGGTEQHTSKLIRLYWQAMIEEAITEAVSFSVLYTPFVVQLKADKINKINNTFAKKYPHHVDNIYTDLHRVHFLPQTTQWLSAPPQQYLLTLGFSNKDIGNTFEKWSSQILPIFSEREAPLCSPTKEAAEIYWNRIGQHIVPIIDFVNATKLVDYRCVCSRGIEKLHYASLLGRLERFKEKSQVINQAMAELATLPYLHDISQQDAKLV</sequence>
<dbReference type="Gene3D" id="1.25.40.10">
    <property type="entry name" value="Tetratricopeptide repeat domain"/>
    <property type="match status" value="1"/>
</dbReference>
<dbReference type="AlphaFoldDB" id="A0A7K4YY88"/>
<evidence type="ECO:0000313" key="3">
    <source>
        <dbReference type="Proteomes" id="UP000551127"/>
    </source>
</evidence>
<evidence type="ECO:0000313" key="2">
    <source>
        <dbReference type="EMBL" id="NWR63768.1"/>
    </source>
</evidence>
<proteinExistence type="predicted"/>
<dbReference type="Proteomes" id="UP000551127">
    <property type="component" value="Unassembled WGS sequence"/>
</dbReference>
<dbReference type="PANTHER" id="PTHR47228:SF1">
    <property type="entry name" value="SPERMATOGENESIS-ASSOCIATED PROTEIN 16"/>
    <property type="match status" value="1"/>
</dbReference>
<gene>
    <name evidence="2" type="primary">Spata16</name>
    <name evidence="2" type="ORF">BUCABY_R06258</name>
</gene>
<dbReference type="Pfam" id="PF15015">
    <property type="entry name" value="NYD-SP12_N"/>
    <property type="match status" value="2"/>
</dbReference>
<name>A0A7K4YY88_BUCAB</name>
<keyword evidence="3" id="KW-1185">Reference proteome</keyword>
<reference evidence="2 3" key="1">
    <citation type="submission" date="2019-09" db="EMBL/GenBank/DDBJ databases">
        <title>Bird 10,000 Genomes (B10K) Project - Family phase.</title>
        <authorList>
            <person name="Zhang G."/>
        </authorList>
    </citation>
    <scope>NUCLEOTIDE SEQUENCE [LARGE SCALE GENOMIC DNA]</scope>
    <source>
        <strain evidence="2">B10K-DU-012-80</strain>
    </source>
</reference>
<evidence type="ECO:0000256" key="1">
    <source>
        <dbReference type="SAM" id="MobiDB-lite"/>
    </source>
</evidence>
<feature type="non-terminal residue" evidence="2">
    <location>
        <position position="451"/>
    </location>
</feature>
<dbReference type="SUPFAM" id="SSF48452">
    <property type="entry name" value="TPR-like"/>
    <property type="match status" value="1"/>
</dbReference>
<feature type="compositionally biased region" description="Basic residues" evidence="1">
    <location>
        <begin position="32"/>
        <end position="42"/>
    </location>
</feature>
<dbReference type="InterPro" id="IPR029161">
    <property type="entry name" value="SPATA16"/>
</dbReference>
<dbReference type="OrthoDB" id="9930656at2759"/>
<comment type="caution">
    <text evidence="2">The sequence shown here is derived from an EMBL/GenBank/DDBJ whole genome shotgun (WGS) entry which is preliminary data.</text>
</comment>
<feature type="non-terminal residue" evidence="2">
    <location>
        <position position="1"/>
    </location>
</feature>
<dbReference type="GO" id="GO:0007283">
    <property type="term" value="P:spermatogenesis"/>
    <property type="evidence" value="ECO:0007669"/>
    <property type="project" value="InterPro"/>
</dbReference>
<accession>A0A7K4YY88</accession>
<feature type="region of interest" description="Disordered" evidence="1">
    <location>
        <begin position="30"/>
        <end position="69"/>
    </location>
</feature>